<dbReference type="Gene3D" id="3.40.640.10">
    <property type="entry name" value="Type I PLP-dependent aspartate aminotransferase-like (Major domain)"/>
    <property type="match status" value="1"/>
</dbReference>
<dbReference type="GO" id="GO:0008483">
    <property type="term" value="F:transaminase activity"/>
    <property type="evidence" value="ECO:0007669"/>
    <property type="project" value="UniProtKB-KW"/>
</dbReference>
<evidence type="ECO:0000256" key="1">
    <source>
        <dbReference type="ARBA" id="ARBA00022898"/>
    </source>
</evidence>
<keyword evidence="4" id="KW-1185">Reference proteome</keyword>
<name>A0ABT2Z993_9RHOB</name>
<evidence type="ECO:0000313" key="4">
    <source>
        <dbReference type="Proteomes" id="UP001652542"/>
    </source>
</evidence>
<keyword evidence="1" id="KW-0663">Pyridoxal phosphate</keyword>
<proteinExistence type="predicted"/>
<dbReference type="PANTHER" id="PTHR43092">
    <property type="entry name" value="L-CYSTEINE DESULFHYDRASE"/>
    <property type="match status" value="1"/>
</dbReference>
<reference evidence="3 4" key="1">
    <citation type="submission" date="2022-10" db="EMBL/GenBank/DDBJ databases">
        <title>Defluviimonas sp. nov., isolated from ocean surface water.</title>
        <authorList>
            <person name="He W."/>
            <person name="Wang L."/>
            <person name="Zhang D.-F."/>
        </authorList>
    </citation>
    <scope>NUCLEOTIDE SEQUENCE [LARGE SCALE GENOMIC DNA]</scope>
    <source>
        <strain evidence="3 4">WL0002</strain>
    </source>
</reference>
<dbReference type="RefSeq" id="WP_263733343.1">
    <property type="nucleotide sequence ID" value="NZ_JAOWKY010000001.1"/>
</dbReference>
<accession>A0ABT2Z993</accession>
<dbReference type="PANTHER" id="PTHR43092:SF2">
    <property type="entry name" value="HERCYNYLCYSTEINE SULFOXIDE LYASE"/>
    <property type="match status" value="1"/>
</dbReference>
<dbReference type="EMBL" id="JAOWKY010000001">
    <property type="protein sequence ID" value="MCV2867704.1"/>
    <property type="molecule type" value="Genomic_DNA"/>
</dbReference>
<feature type="domain" description="Aminotransferase class V" evidence="2">
    <location>
        <begin position="55"/>
        <end position="379"/>
    </location>
</feature>
<keyword evidence="3" id="KW-0032">Aminotransferase</keyword>
<keyword evidence="3" id="KW-0808">Transferase</keyword>
<dbReference type="InterPro" id="IPR015422">
    <property type="entry name" value="PyrdxlP-dep_Trfase_small"/>
</dbReference>
<sequence length="401" mass="43828">MARGLKHLFTLDPSVTFLNHGSYGACPRPVIAAQRAWQDALERQPVAFMDPRHLRERFEDVRNALAGELGARAQDLFWSTNATEALNLVARSLPLGPGDEILTSDHEYAALDKTWDFVCRRTGAALRRVTVSLPLCSEAELTTAILDGVSDRTRVLFLSHVTSPTALALPIARVVAEARARGIITVIDGAHGPGLIPLALDALGADFYAGNCHKWLMAPKGAGFLHVRDEAKRWLAPGVISHGWAPDLAPGDPGPLGDDAFLDAFQFRGTRDASAWLSVTAALAFRQDQNWPKIGDDCRSLALATARMIAGSYGQVLPGADEFLTQMVAIPIPPCDPLRLHDALLAEDGIEVPVIRWRDKCFVRLSVQGYNTPEEVDRLARVLARRFPPRRHARIRLPSGS</sequence>
<dbReference type="SUPFAM" id="SSF53383">
    <property type="entry name" value="PLP-dependent transferases"/>
    <property type="match status" value="1"/>
</dbReference>
<organism evidence="3 4">
    <name type="scientific">Albidovulum marisflavi</name>
    <dbReference type="NCBI Taxonomy" id="2984159"/>
    <lineage>
        <taxon>Bacteria</taxon>
        <taxon>Pseudomonadati</taxon>
        <taxon>Pseudomonadota</taxon>
        <taxon>Alphaproteobacteria</taxon>
        <taxon>Rhodobacterales</taxon>
        <taxon>Paracoccaceae</taxon>
        <taxon>Albidovulum</taxon>
    </lineage>
</organism>
<dbReference type="InterPro" id="IPR015424">
    <property type="entry name" value="PyrdxlP-dep_Trfase"/>
</dbReference>
<protein>
    <submittedName>
        <fullName evidence="3">Aminotransferase class V-fold PLP-dependent enzyme</fullName>
    </submittedName>
</protein>
<gene>
    <name evidence="3" type="ORF">OEW28_03585</name>
</gene>
<dbReference type="InterPro" id="IPR000192">
    <property type="entry name" value="Aminotrans_V_dom"/>
</dbReference>
<dbReference type="InterPro" id="IPR015421">
    <property type="entry name" value="PyrdxlP-dep_Trfase_major"/>
</dbReference>
<evidence type="ECO:0000313" key="3">
    <source>
        <dbReference type="EMBL" id="MCV2867704.1"/>
    </source>
</evidence>
<dbReference type="Pfam" id="PF00266">
    <property type="entry name" value="Aminotran_5"/>
    <property type="match status" value="1"/>
</dbReference>
<evidence type="ECO:0000259" key="2">
    <source>
        <dbReference type="Pfam" id="PF00266"/>
    </source>
</evidence>
<comment type="caution">
    <text evidence="3">The sequence shown here is derived from an EMBL/GenBank/DDBJ whole genome shotgun (WGS) entry which is preliminary data.</text>
</comment>
<dbReference type="Gene3D" id="3.90.1150.10">
    <property type="entry name" value="Aspartate Aminotransferase, domain 1"/>
    <property type="match status" value="1"/>
</dbReference>
<dbReference type="Proteomes" id="UP001652542">
    <property type="component" value="Unassembled WGS sequence"/>
</dbReference>